<comment type="subcellular location">
    <subcellularLocation>
        <location evidence="1">Cytoplasm</location>
    </subcellularLocation>
</comment>
<proteinExistence type="inferred from homology"/>
<keyword evidence="9" id="KW-1185">Reference proteome</keyword>
<comment type="similarity">
    <text evidence="4">Belongs to the peroxiredoxin-like PRXL2 family. PRXL2A subfamily.</text>
</comment>
<keyword evidence="2" id="KW-0963">Cytoplasm</keyword>
<sequence>MREESQEIWAHRDEFEKLGVRLVLVVREWIQREIDAFAPAYWGGEYYFDPESVLYATTQGGEIKKASKLSLLNPFSTYAGGGFRNGMAAYRRGKVAESNFKGDGTTLGGILAYGKGGKLVYRHAEADFGVLPPLEEVVEAARKAANA</sequence>
<evidence type="ECO:0000256" key="1">
    <source>
        <dbReference type="ARBA" id="ARBA00004496"/>
    </source>
</evidence>
<protein>
    <recommendedName>
        <fullName evidence="5">Peroxiredoxin-like 2A</fullName>
    </recommendedName>
    <alternativeName>
        <fullName evidence="7">Peroxiredoxin-like 2 activated in M-CSF stimulated monocytes</fullName>
    </alternativeName>
    <alternativeName>
        <fullName evidence="6">Redox-regulatory protein FAM213A</fullName>
    </alternativeName>
</protein>
<evidence type="ECO:0000256" key="7">
    <source>
        <dbReference type="ARBA" id="ARBA00032129"/>
    </source>
</evidence>
<dbReference type="Pfam" id="PF13911">
    <property type="entry name" value="AhpC-TSA_2"/>
    <property type="match status" value="1"/>
</dbReference>
<evidence type="ECO:0000256" key="5">
    <source>
        <dbReference type="ARBA" id="ARBA00023849"/>
    </source>
</evidence>
<evidence type="ECO:0000313" key="9">
    <source>
        <dbReference type="Proteomes" id="UP001255856"/>
    </source>
</evidence>
<dbReference type="GO" id="GO:0005737">
    <property type="term" value="C:cytoplasm"/>
    <property type="evidence" value="ECO:0007669"/>
    <property type="project" value="UniProtKB-SubCell"/>
</dbReference>
<organism evidence="8 9">
    <name type="scientific">Prototheca wickerhamii</name>
    <dbReference type="NCBI Taxonomy" id="3111"/>
    <lineage>
        <taxon>Eukaryota</taxon>
        <taxon>Viridiplantae</taxon>
        <taxon>Chlorophyta</taxon>
        <taxon>core chlorophytes</taxon>
        <taxon>Trebouxiophyceae</taxon>
        <taxon>Chlorellales</taxon>
        <taxon>Chlorellaceae</taxon>
        <taxon>Prototheca</taxon>
    </lineage>
</organism>
<dbReference type="InterPro" id="IPR032801">
    <property type="entry name" value="PXL2A/B/C"/>
</dbReference>
<evidence type="ECO:0000256" key="3">
    <source>
        <dbReference type="ARBA" id="ARBA00023284"/>
    </source>
</evidence>
<evidence type="ECO:0000256" key="4">
    <source>
        <dbReference type="ARBA" id="ARBA00023787"/>
    </source>
</evidence>
<keyword evidence="3" id="KW-0676">Redox-active center</keyword>
<reference evidence="8" key="1">
    <citation type="submission" date="2021-01" db="EMBL/GenBank/DDBJ databases">
        <authorList>
            <person name="Eckstrom K.M.E."/>
        </authorList>
    </citation>
    <scope>NUCLEOTIDE SEQUENCE</scope>
    <source>
        <strain evidence="8">UVCC 0001</strain>
    </source>
</reference>
<accession>A0AAD9IKC1</accession>
<evidence type="ECO:0000256" key="6">
    <source>
        <dbReference type="ARBA" id="ARBA00032058"/>
    </source>
</evidence>
<gene>
    <name evidence="8" type="ORF">QBZ16_000002</name>
</gene>
<evidence type="ECO:0000313" key="8">
    <source>
        <dbReference type="EMBL" id="KAK2080149.1"/>
    </source>
</evidence>
<dbReference type="Proteomes" id="UP001255856">
    <property type="component" value="Unassembled WGS sequence"/>
</dbReference>
<evidence type="ECO:0000256" key="2">
    <source>
        <dbReference type="ARBA" id="ARBA00022490"/>
    </source>
</evidence>
<dbReference type="EMBL" id="JASFZW010000001">
    <property type="protein sequence ID" value="KAK2080149.1"/>
    <property type="molecule type" value="Genomic_DNA"/>
</dbReference>
<dbReference type="PANTHER" id="PTHR28630:SF31">
    <property type="entry name" value="PEROXIREDOXIN-LIKE 2A"/>
    <property type="match status" value="1"/>
</dbReference>
<name>A0AAD9IKC1_PROWI</name>
<dbReference type="AlphaFoldDB" id="A0AAD9IKC1"/>
<comment type="caution">
    <text evidence="8">The sequence shown here is derived from an EMBL/GenBank/DDBJ whole genome shotgun (WGS) entry which is preliminary data.</text>
</comment>
<dbReference type="PANTHER" id="PTHR28630">
    <property type="match status" value="1"/>
</dbReference>